<dbReference type="AlphaFoldDB" id="A0A078B1K5"/>
<feature type="compositionally biased region" description="Basic and acidic residues" evidence="1">
    <location>
        <begin position="83"/>
        <end position="115"/>
    </location>
</feature>
<sequence length="115" mass="13769">MNGDNSRLRIKEQKKIRTKDRYERRRNQKMKGLDQSQNSICKNKISQSQDEGNNDDQQMDDENDDYQNDKQLSVDQQINKGNYSEKNKQDDLKNLEKDYSKYDNIKLDKIGKDFK</sequence>
<evidence type="ECO:0000256" key="1">
    <source>
        <dbReference type="SAM" id="MobiDB-lite"/>
    </source>
</evidence>
<dbReference type="Proteomes" id="UP000039865">
    <property type="component" value="Unassembled WGS sequence"/>
</dbReference>
<feature type="region of interest" description="Disordered" evidence="1">
    <location>
        <begin position="1"/>
        <end position="115"/>
    </location>
</feature>
<organism evidence="2 3">
    <name type="scientific">Stylonychia lemnae</name>
    <name type="common">Ciliate</name>
    <dbReference type="NCBI Taxonomy" id="5949"/>
    <lineage>
        <taxon>Eukaryota</taxon>
        <taxon>Sar</taxon>
        <taxon>Alveolata</taxon>
        <taxon>Ciliophora</taxon>
        <taxon>Intramacronucleata</taxon>
        <taxon>Spirotrichea</taxon>
        <taxon>Stichotrichia</taxon>
        <taxon>Sporadotrichida</taxon>
        <taxon>Oxytrichidae</taxon>
        <taxon>Stylonychinae</taxon>
        <taxon>Stylonychia</taxon>
    </lineage>
</organism>
<feature type="compositionally biased region" description="Polar residues" evidence="1">
    <location>
        <begin position="70"/>
        <end position="82"/>
    </location>
</feature>
<name>A0A078B1K5_STYLE</name>
<protein>
    <submittedName>
        <fullName evidence="2">Uncharacterized protein</fullName>
    </submittedName>
</protein>
<dbReference type="InParanoid" id="A0A078B1K5"/>
<feature type="compositionally biased region" description="Polar residues" evidence="1">
    <location>
        <begin position="34"/>
        <end position="48"/>
    </location>
</feature>
<proteinExistence type="predicted"/>
<feature type="compositionally biased region" description="Acidic residues" evidence="1">
    <location>
        <begin position="52"/>
        <end position="66"/>
    </location>
</feature>
<evidence type="ECO:0000313" key="3">
    <source>
        <dbReference type="Proteomes" id="UP000039865"/>
    </source>
</evidence>
<evidence type="ECO:0000313" key="2">
    <source>
        <dbReference type="EMBL" id="CDW87148.1"/>
    </source>
</evidence>
<dbReference type="EMBL" id="CCKQ01015326">
    <property type="protein sequence ID" value="CDW87148.1"/>
    <property type="molecule type" value="Genomic_DNA"/>
</dbReference>
<accession>A0A078B1K5</accession>
<gene>
    <name evidence="2" type="primary">Contig7094.g7586</name>
    <name evidence="2" type="ORF">STYLEM_16250</name>
</gene>
<reference evidence="2 3" key="1">
    <citation type="submission" date="2014-06" db="EMBL/GenBank/DDBJ databases">
        <authorList>
            <person name="Swart Estienne"/>
        </authorList>
    </citation>
    <scope>NUCLEOTIDE SEQUENCE [LARGE SCALE GENOMIC DNA]</scope>
    <source>
        <strain evidence="2 3">130c</strain>
    </source>
</reference>
<feature type="compositionally biased region" description="Basic and acidic residues" evidence="1">
    <location>
        <begin position="1"/>
        <end position="25"/>
    </location>
</feature>
<keyword evidence="3" id="KW-1185">Reference proteome</keyword>